<dbReference type="HAMAP" id="MF_00634">
    <property type="entry name" value="UPF0235"/>
    <property type="match status" value="1"/>
</dbReference>
<dbReference type="Proteomes" id="UP001144805">
    <property type="component" value="Unassembled WGS sequence"/>
</dbReference>
<dbReference type="SMART" id="SM01152">
    <property type="entry name" value="DUF167"/>
    <property type="match status" value="1"/>
</dbReference>
<dbReference type="NCBIfam" id="TIGR00251">
    <property type="entry name" value="DUF167 family protein"/>
    <property type="match status" value="1"/>
</dbReference>
<evidence type="ECO:0000256" key="1">
    <source>
        <dbReference type="ARBA" id="ARBA00010364"/>
    </source>
</evidence>
<gene>
    <name evidence="3" type="ORF">OSH07_01700</name>
</gene>
<dbReference type="Pfam" id="PF02594">
    <property type="entry name" value="DUF167"/>
    <property type="match status" value="1"/>
</dbReference>
<accession>A0A9X3DXY7</accession>
<proteinExistence type="inferred from homology"/>
<sequence length="107" mass="10878">MSEAGFYRVGDGHVVVQLRLTPKAGRDGLDGVGELSDGRKVLLARVRAVPDKGAANAAIEAVLAKAAGVPRSAVTILSGHTARLKSLRIEGDADAIVRRLGGAAAPG</sequence>
<dbReference type="SUPFAM" id="SSF69786">
    <property type="entry name" value="YggU-like"/>
    <property type="match status" value="1"/>
</dbReference>
<dbReference type="InterPro" id="IPR036591">
    <property type="entry name" value="YggU-like_sf"/>
</dbReference>
<protein>
    <recommendedName>
        <fullName evidence="2">UPF0235 protein OSH07_01700</fullName>
    </recommendedName>
</protein>
<evidence type="ECO:0000313" key="4">
    <source>
        <dbReference type="Proteomes" id="UP001144805"/>
    </source>
</evidence>
<evidence type="ECO:0000313" key="3">
    <source>
        <dbReference type="EMBL" id="MCX5567900.1"/>
    </source>
</evidence>
<reference evidence="3" key="1">
    <citation type="submission" date="2022-11" db="EMBL/GenBank/DDBJ databases">
        <title>Biodiversity and phylogenetic relationships of bacteria.</title>
        <authorList>
            <person name="Machado R.A.R."/>
            <person name="Bhat A."/>
            <person name="Loulou A."/>
            <person name="Kallel S."/>
        </authorList>
    </citation>
    <scope>NUCLEOTIDE SEQUENCE</scope>
    <source>
        <strain evidence="3">K-TC2</strain>
    </source>
</reference>
<dbReference type="EMBL" id="JAPKNK010000001">
    <property type="protein sequence ID" value="MCX5567900.1"/>
    <property type="molecule type" value="Genomic_DNA"/>
</dbReference>
<name>A0A9X3DXY7_9HYPH</name>
<dbReference type="Gene3D" id="3.30.1200.10">
    <property type="entry name" value="YggU-like"/>
    <property type="match status" value="1"/>
</dbReference>
<dbReference type="NCBIfam" id="NF002348">
    <property type="entry name" value="PRK01310.1"/>
    <property type="match status" value="1"/>
</dbReference>
<keyword evidence="4" id="KW-1185">Reference proteome</keyword>
<comment type="similarity">
    <text evidence="1 2">Belongs to the UPF0235 family.</text>
</comment>
<dbReference type="RefSeq" id="WP_266336868.1">
    <property type="nucleotide sequence ID" value="NZ_JAPKNK010000001.1"/>
</dbReference>
<dbReference type="InterPro" id="IPR003746">
    <property type="entry name" value="DUF167"/>
</dbReference>
<organism evidence="3 4">
    <name type="scientific">Kaistia nematophila</name>
    <dbReference type="NCBI Taxonomy" id="2994654"/>
    <lineage>
        <taxon>Bacteria</taxon>
        <taxon>Pseudomonadati</taxon>
        <taxon>Pseudomonadota</taxon>
        <taxon>Alphaproteobacteria</taxon>
        <taxon>Hyphomicrobiales</taxon>
        <taxon>Kaistiaceae</taxon>
        <taxon>Kaistia</taxon>
    </lineage>
</organism>
<comment type="caution">
    <text evidence="3">The sequence shown here is derived from an EMBL/GenBank/DDBJ whole genome shotgun (WGS) entry which is preliminary data.</text>
</comment>
<dbReference type="AlphaFoldDB" id="A0A9X3DXY7"/>
<evidence type="ECO:0000256" key="2">
    <source>
        <dbReference type="HAMAP-Rule" id="MF_00634"/>
    </source>
</evidence>